<organism evidence="2 3">
    <name type="scientific">Phytophthora megakarya</name>
    <dbReference type="NCBI Taxonomy" id="4795"/>
    <lineage>
        <taxon>Eukaryota</taxon>
        <taxon>Sar</taxon>
        <taxon>Stramenopiles</taxon>
        <taxon>Oomycota</taxon>
        <taxon>Peronosporomycetes</taxon>
        <taxon>Peronosporales</taxon>
        <taxon>Peronosporaceae</taxon>
        <taxon>Phytophthora</taxon>
    </lineage>
</organism>
<sequence length="94" mass="10642">MDLDRQREDLEQQQAQADAVASAQTAVIKLLWSGVWVPVEVDVVLLRRAVWSPDHNLFPAGIFHSFTPNQPTNPNMEDEAHKDNDETMSAQEDE</sequence>
<keyword evidence="3" id="KW-1185">Reference proteome</keyword>
<evidence type="ECO:0000256" key="1">
    <source>
        <dbReference type="SAM" id="MobiDB-lite"/>
    </source>
</evidence>
<protein>
    <submittedName>
        <fullName evidence="2">Uncharacterized protein</fullName>
    </submittedName>
</protein>
<dbReference type="Proteomes" id="UP000198211">
    <property type="component" value="Unassembled WGS sequence"/>
</dbReference>
<reference evidence="3" key="1">
    <citation type="submission" date="2017-03" db="EMBL/GenBank/DDBJ databases">
        <title>Phytopthora megakarya and P. palmivora, two closely related causual agents of cacao black pod achieved similar genome size and gene model numbers by different mechanisms.</title>
        <authorList>
            <person name="Ali S."/>
            <person name="Shao J."/>
            <person name="Larry D.J."/>
            <person name="Kronmiller B."/>
            <person name="Shen D."/>
            <person name="Strem M.D."/>
            <person name="Melnick R.L."/>
            <person name="Guiltinan M.J."/>
            <person name="Tyler B.M."/>
            <person name="Meinhardt L.W."/>
            <person name="Bailey B.A."/>
        </authorList>
    </citation>
    <scope>NUCLEOTIDE SEQUENCE [LARGE SCALE GENOMIC DNA]</scope>
    <source>
        <strain evidence="3">zdho120</strain>
    </source>
</reference>
<evidence type="ECO:0000313" key="2">
    <source>
        <dbReference type="EMBL" id="OWZ23612.1"/>
    </source>
</evidence>
<dbReference type="EMBL" id="NBNE01000053">
    <property type="protein sequence ID" value="OWZ23612.1"/>
    <property type="molecule type" value="Genomic_DNA"/>
</dbReference>
<accession>A0A225X1Q8</accession>
<comment type="caution">
    <text evidence="2">The sequence shown here is derived from an EMBL/GenBank/DDBJ whole genome shotgun (WGS) entry which is preliminary data.</text>
</comment>
<feature type="compositionally biased region" description="Polar residues" evidence="1">
    <location>
        <begin position="66"/>
        <end position="75"/>
    </location>
</feature>
<proteinExistence type="predicted"/>
<dbReference type="AlphaFoldDB" id="A0A225X1Q8"/>
<feature type="region of interest" description="Disordered" evidence="1">
    <location>
        <begin position="63"/>
        <end position="94"/>
    </location>
</feature>
<gene>
    <name evidence="2" type="ORF">PHMEG_0001464</name>
</gene>
<name>A0A225X1Q8_9STRA</name>
<evidence type="ECO:0000313" key="3">
    <source>
        <dbReference type="Proteomes" id="UP000198211"/>
    </source>
</evidence>